<dbReference type="EMBL" id="CAJNOK010062166">
    <property type="protein sequence ID" value="CAF1640247.1"/>
    <property type="molecule type" value="Genomic_DNA"/>
</dbReference>
<protein>
    <recommendedName>
        <fullName evidence="1">DAGKc domain-containing protein</fullName>
    </recommendedName>
</protein>
<proteinExistence type="predicted"/>
<gene>
    <name evidence="2" type="ORF">OVA965_LOCUS44238</name>
    <name evidence="3" type="ORF">TMI583_LOCUS46913</name>
</gene>
<name>A0A8S2X4G6_9BILA</name>
<organism evidence="3 4">
    <name type="scientific">Didymodactylos carnosus</name>
    <dbReference type="NCBI Taxonomy" id="1234261"/>
    <lineage>
        <taxon>Eukaryota</taxon>
        <taxon>Metazoa</taxon>
        <taxon>Spiralia</taxon>
        <taxon>Gnathifera</taxon>
        <taxon>Rotifera</taxon>
        <taxon>Eurotatoria</taxon>
        <taxon>Bdelloidea</taxon>
        <taxon>Philodinida</taxon>
        <taxon>Philodinidae</taxon>
        <taxon>Didymodactylos</taxon>
    </lineage>
</organism>
<dbReference type="InterPro" id="IPR017438">
    <property type="entry name" value="ATP-NAD_kinase_N"/>
</dbReference>
<feature type="domain" description="DAGKc" evidence="1">
    <location>
        <begin position="156"/>
        <end position="266"/>
    </location>
</feature>
<dbReference type="InterPro" id="IPR016064">
    <property type="entry name" value="NAD/diacylglycerol_kinase_sf"/>
</dbReference>
<evidence type="ECO:0000313" key="3">
    <source>
        <dbReference type="EMBL" id="CAF4475801.1"/>
    </source>
</evidence>
<evidence type="ECO:0000313" key="4">
    <source>
        <dbReference type="Proteomes" id="UP000682733"/>
    </source>
</evidence>
<dbReference type="InterPro" id="IPR050187">
    <property type="entry name" value="Lipid_Phosphate_FormReg"/>
</dbReference>
<dbReference type="PANTHER" id="PTHR12358:SF111">
    <property type="entry name" value="CERAMIDE KINASE, ISOFORM A"/>
    <property type="match status" value="1"/>
</dbReference>
<dbReference type="PROSITE" id="PS50146">
    <property type="entry name" value="DAGK"/>
    <property type="match status" value="1"/>
</dbReference>
<sequence>ICIDDDPNEVSVSTIDDILLTIGNCESTSNTDDILNSIRLHLESLTDKKENSNHDNDDTIPETIILSKLLNIEQTVKLPNESNSSSISQCFERSSSQETSKTHKVSLSESTQVNLRYVDISESFIWRMKQIQLEMDSISAQQLCLISTQYLSKLKHRPQHLLVFVNPKCGKEQVLPLFEEANISVNTIYTERANHARDYIHEQTLDEYDGLISVGGDGMFSEVCHSLLLKTAQQNGLNINDPNTHLKRSSLRIGVIPAGSTDAIAF</sequence>
<dbReference type="SUPFAM" id="SSF111331">
    <property type="entry name" value="NAD kinase/diacylglycerol kinase-like"/>
    <property type="match status" value="1"/>
</dbReference>
<dbReference type="Gene3D" id="3.40.50.10330">
    <property type="entry name" value="Probable inorganic polyphosphate/atp-NAD kinase, domain 1"/>
    <property type="match status" value="1"/>
</dbReference>
<dbReference type="GO" id="GO:0016020">
    <property type="term" value="C:membrane"/>
    <property type="evidence" value="ECO:0007669"/>
    <property type="project" value="GOC"/>
</dbReference>
<dbReference type="InterPro" id="IPR001206">
    <property type="entry name" value="Diacylglycerol_kinase_cat_dom"/>
</dbReference>
<dbReference type="EMBL" id="CAJOBA010088950">
    <property type="protein sequence ID" value="CAF4475801.1"/>
    <property type="molecule type" value="Genomic_DNA"/>
</dbReference>
<feature type="non-terminal residue" evidence="3">
    <location>
        <position position="1"/>
    </location>
</feature>
<comment type="caution">
    <text evidence="3">The sequence shown here is derived from an EMBL/GenBank/DDBJ whole genome shotgun (WGS) entry which is preliminary data.</text>
</comment>
<feature type="non-terminal residue" evidence="3">
    <location>
        <position position="266"/>
    </location>
</feature>
<dbReference type="PANTHER" id="PTHR12358">
    <property type="entry name" value="SPHINGOSINE KINASE"/>
    <property type="match status" value="1"/>
</dbReference>
<evidence type="ECO:0000259" key="1">
    <source>
        <dbReference type="PROSITE" id="PS50146"/>
    </source>
</evidence>
<dbReference type="AlphaFoldDB" id="A0A8S2X4G6"/>
<reference evidence="3" key="1">
    <citation type="submission" date="2021-02" db="EMBL/GenBank/DDBJ databases">
        <authorList>
            <person name="Nowell W R."/>
        </authorList>
    </citation>
    <scope>NUCLEOTIDE SEQUENCE</scope>
</reference>
<dbReference type="GO" id="GO:0001729">
    <property type="term" value="F:ceramide kinase activity"/>
    <property type="evidence" value="ECO:0007669"/>
    <property type="project" value="TreeGrafter"/>
</dbReference>
<evidence type="ECO:0000313" key="2">
    <source>
        <dbReference type="EMBL" id="CAF1640247.1"/>
    </source>
</evidence>
<dbReference type="Proteomes" id="UP000682733">
    <property type="component" value="Unassembled WGS sequence"/>
</dbReference>
<accession>A0A8S2X4G6</accession>
<dbReference type="Pfam" id="PF00781">
    <property type="entry name" value="DAGK_cat"/>
    <property type="match status" value="1"/>
</dbReference>
<dbReference type="GO" id="GO:0006672">
    <property type="term" value="P:ceramide metabolic process"/>
    <property type="evidence" value="ECO:0007669"/>
    <property type="project" value="TreeGrafter"/>
</dbReference>
<dbReference type="Proteomes" id="UP000677228">
    <property type="component" value="Unassembled WGS sequence"/>
</dbReference>